<accession>A0A2P5HM63</accession>
<comment type="similarity">
    <text evidence="2 9">Belongs to the cytochrome P450 family.</text>
</comment>
<dbReference type="PROSITE" id="PS00086">
    <property type="entry name" value="CYTOCHROME_P450"/>
    <property type="match status" value="1"/>
</dbReference>
<keyword evidence="12" id="KW-1185">Reference proteome</keyword>
<dbReference type="Proteomes" id="UP000094444">
    <property type="component" value="Unassembled WGS sequence"/>
</dbReference>
<dbReference type="InterPro" id="IPR036396">
    <property type="entry name" value="Cyt_P450_sf"/>
</dbReference>
<keyword evidence="4 8" id="KW-0479">Metal-binding</keyword>
<sequence length="649" mass="73167">MLETKIDGIVGGLPMLLPVASLLLLSWYTSWLERTGWYKRGFRSQQDTAHSLDGTKLYYGGSKWPQYEARFNLRLSYIYGPAFLISHPSTTLLARLRRWLLHYVNRTRDSPPESTLLINCLPENERSLKALLGACASRRPSIAAGKYLSRGRRIVLQPYGPDWTRHRRAFASLLTKEKIWNKWTRALRHEAMVMVGRIAKLGTVGTSQIPTRTTVVNEISRFTASSVLQITYARRADTPDDPVLRDLRTVSQNIASAFVPGKYWVEDFPLLDIFPAFISPWKRKLNSDHRFEMELFQGLLHGVEIRLDGTPSWRSDSTRCESPEQVEGSVISPEECAAAELLRNREQLHLDKDDVAYLAAGIFEAGTETTAMTINTFLLAAACYPEMTRRAQAELDVYMRCKSDDGECVPTFTDLQKMPYLGAVVKEALRLTPTGSSGVGHTPTKPGPHCLQLEGEVVGEKCKITVPSGATVLANTYGLHHDHNRYHDPWRFDPDRWIAPDSDHEPDGRVAGAQKRSPLSLYPLDHTNANFAFGFGRRICPGSSLASHSLSMAISLLLLCFDFELTDKAEAHCHTVEELDREESRMFAELFPACCCRAPMDRERLCKEECTDARDRLGRALIDAYIAFKLSGEQLAECVRLEPRKENSI</sequence>
<name>A0A2P5HM63_DIAHE</name>
<dbReference type="GO" id="GO:0004497">
    <property type="term" value="F:monooxygenase activity"/>
    <property type="evidence" value="ECO:0007669"/>
    <property type="project" value="UniProtKB-KW"/>
</dbReference>
<keyword evidence="10" id="KW-1133">Transmembrane helix</keyword>
<keyword evidence="10" id="KW-0472">Membrane</keyword>
<dbReference type="PANTHER" id="PTHR46300:SF1">
    <property type="entry name" value="P450, PUTATIVE (EUROFUNG)-RELATED"/>
    <property type="match status" value="1"/>
</dbReference>
<dbReference type="PRINTS" id="PR00463">
    <property type="entry name" value="EP450I"/>
</dbReference>
<protein>
    <submittedName>
        <fullName evidence="11">Cytochrome P450</fullName>
    </submittedName>
</protein>
<keyword evidence="10" id="KW-0812">Transmembrane</keyword>
<evidence type="ECO:0000313" key="11">
    <source>
        <dbReference type="EMBL" id="POS71349.1"/>
    </source>
</evidence>
<dbReference type="Pfam" id="PF00067">
    <property type="entry name" value="p450"/>
    <property type="match status" value="1"/>
</dbReference>
<evidence type="ECO:0000256" key="1">
    <source>
        <dbReference type="ARBA" id="ARBA00001971"/>
    </source>
</evidence>
<dbReference type="EMBL" id="MAVT02001298">
    <property type="protein sequence ID" value="POS71349.1"/>
    <property type="molecule type" value="Genomic_DNA"/>
</dbReference>
<dbReference type="STRING" id="158607.A0A2P5HM63"/>
<feature type="binding site" description="axial binding residue" evidence="8">
    <location>
        <position position="540"/>
    </location>
    <ligand>
        <name>heme</name>
        <dbReference type="ChEBI" id="CHEBI:30413"/>
    </ligand>
    <ligandPart>
        <name>Fe</name>
        <dbReference type="ChEBI" id="CHEBI:18248"/>
    </ligandPart>
</feature>
<dbReference type="GO" id="GO:0020037">
    <property type="term" value="F:heme binding"/>
    <property type="evidence" value="ECO:0007669"/>
    <property type="project" value="InterPro"/>
</dbReference>
<comment type="cofactor">
    <cofactor evidence="1 8">
        <name>heme</name>
        <dbReference type="ChEBI" id="CHEBI:30413"/>
    </cofactor>
</comment>
<gene>
    <name evidence="11" type="ORF">DHEL01_v210258</name>
</gene>
<organism evidence="11 12">
    <name type="scientific">Diaporthe helianthi</name>
    <dbReference type="NCBI Taxonomy" id="158607"/>
    <lineage>
        <taxon>Eukaryota</taxon>
        <taxon>Fungi</taxon>
        <taxon>Dikarya</taxon>
        <taxon>Ascomycota</taxon>
        <taxon>Pezizomycotina</taxon>
        <taxon>Sordariomycetes</taxon>
        <taxon>Sordariomycetidae</taxon>
        <taxon>Diaporthales</taxon>
        <taxon>Diaporthaceae</taxon>
        <taxon>Diaporthe</taxon>
    </lineage>
</organism>
<dbReference type="InterPro" id="IPR002401">
    <property type="entry name" value="Cyt_P450_E_grp-I"/>
</dbReference>
<dbReference type="InterPro" id="IPR017972">
    <property type="entry name" value="Cyt_P450_CS"/>
</dbReference>
<evidence type="ECO:0000313" key="12">
    <source>
        <dbReference type="Proteomes" id="UP000094444"/>
    </source>
</evidence>
<dbReference type="PRINTS" id="PR00385">
    <property type="entry name" value="P450"/>
</dbReference>
<keyword evidence="6 8" id="KW-0408">Iron</keyword>
<dbReference type="OrthoDB" id="1103324at2759"/>
<evidence type="ECO:0000256" key="9">
    <source>
        <dbReference type="RuleBase" id="RU000461"/>
    </source>
</evidence>
<evidence type="ECO:0000256" key="5">
    <source>
        <dbReference type="ARBA" id="ARBA00023002"/>
    </source>
</evidence>
<dbReference type="InterPro" id="IPR001128">
    <property type="entry name" value="Cyt_P450"/>
</dbReference>
<dbReference type="PANTHER" id="PTHR46300">
    <property type="entry name" value="P450, PUTATIVE (EUROFUNG)-RELATED-RELATED"/>
    <property type="match status" value="1"/>
</dbReference>
<proteinExistence type="inferred from homology"/>
<dbReference type="Gene3D" id="1.10.630.10">
    <property type="entry name" value="Cytochrome P450"/>
    <property type="match status" value="1"/>
</dbReference>
<dbReference type="GO" id="GO:0016705">
    <property type="term" value="F:oxidoreductase activity, acting on paired donors, with incorporation or reduction of molecular oxygen"/>
    <property type="evidence" value="ECO:0007669"/>
    <property type="project" value="InterPro"/>
</dbReference>
<feature type="transmembrane region" description="Helical" evidence="10">
    <location>
        <begin position="12"/>
        <end position="32"/>
    </location>
</feature>
<evidence type="ECO:0000256" key="7">
    <source>
        <dbReference type="ARBA" id="ARBA00023033"/>
    </source>
</evidence>
<keyword evidence="3 8" id="KW-0349">Heme</keyword>
<dbReference type="SUPFAM" id="SSF48264">
    <property type="entry name" value="Cytochrome P450"/>
    <property type="match status" value="1"/>
</dbReference>
<dbReference type="AlphaFoldDB" id="A0A2P5HM63"/>
<dbReference type="InParanoid" id="A0A2P5HM63"/>
<evidence type="ECO:0000256" key="4">
    <source>
        <dbReference type="ARBA" id="ARBA00022723"/>
    </source>
</evidence>
<evidence type="ECO:0000256" key="3">
    <source>
        <dbReference type="ARBA" id="ARBA00022617"/>
    </source>
</evidence>
<keyword evidence="5 9" id="KW-0560">Oxidoreductase</keyword>
<dbReference type="InterPro" id="IPR050364">
    <property type="entry name" value="Cytochrome_P450_fung"/>
</dbReference>
<comment type="caution">
    <text evidence="11">The sequence shown here is derived from an EMBL/GenBank/DDBJ whole genome shotgun (WGS) entry which is preliminary data.</text>
</comment>
<evidence type="ECO:0000256" key="8">
    <source>
        <dbReference type="PIRSR" id="PIRSR602401-1"/>
    </source>
</evidence>
<reference evidence="11" key="1">
    <citation type="submission" date="2017-09" db="EMBL/GenBank/DDBJ databases">
        <title>Polyketide synthases of a Diaporthe helianthi virulent isolate.</title>
        <authorList>
            <person name="Baroncelli R."/>
        </authorList>
    </citation>
    <scope>NUCLEOTIDE SEQUENCE [LARGE SCALE GENOMIC DNA]</scope>
    <source>
        <strain evidence="11">7/96</strain>
    </source>
</reference>
<evidence type="ECO:0000256" key="10">
    <source>
        <dbReference type="SAM" id="Phobius"/>
    </source>
</evidence>
<dbReference type="GO" id="GO:0005506">
    <property type="term" value="F:iron ion binding"/>
    <property type="evidence" value="ECO:0007669"/>
    <property type="project" value="InterPro"/>
</dbReference>
<evidence type="ECO:0000256" key="6">
    <source>
        <dbReference type="ARBA" id="ARBA00023004"/>
    </source>
</evidence>
<keyword evidence="7 9" id="KW-0503">Monooxygenase</keyword>
<evidence type="ECO:0000256" key="2">
    <source>
        <dbReference type="ARBA" id="ARBA00010617"/>
    </source>
</evidence>